<evidence type="ECO:0000256" key="4">
    <source>
        <dbReference type="ARBA" id="ARBA00022771"/>
    </source>
</evidence>
<keyword evidence="2 11" id="KW-0479">Metal-binding</keyword>
<feature type="binding site" evidence="11">
    <location>
        <position position="34"/>
    </location>
    <ligand>
        <name>Zn(2+)</name>
        <dbReference type="ChEBI" id="CHEBI:29105"/>
    </ligand>
</feature>
<dbReference type="PROSITE" id="PS00028">
    <property type="entry name" value="ZINC_FINGER_C2H2_1"/>
    <property type="match status" value="9"/>
</dbReference>
<evidence type="ECO:0000259" key="13">
    <source>
        <dbReference type="PROSITE" id="PS51915"/>
    </source>
</evidence>
<evidence type="ECO:0000313" key="14">
    <source>
        <dbReference type="EMBL" id="KAJ8925315.1"/>
    </source>
</evidence>
<comment type="caution">
    <text evidence="14">The sequence shown here is derived from an EMBL/GenBank/DDBJ whole genome shotgun (WGS) entry which is preliminary data.</text>
</comment>
<evidence type="ECO:0000256" key="3">
    <source>
        <dbReference type="ARBA" id="ARBA00022737"/>
    </source>
</evidence>
<dbReference type="InterPro" id="IPR012934">
    <property type="entry name" value="Znf_AD"/>
</dbReference>
<dbReference type="InterPro" id="IPR050457">
    <property type="entry name" value="ZnFinger_BTB_dom_contain"/>
</dbReference>
<dbReference type="SMART" id="SM00868">
    <property type="entry name" value="zf-AD"/>
    <property type="match status" value="1"/>
</dbReference>
<dbReference type="SMART" id="SM00355">
    <property type="entry name" value="ZnF_C2H2"/>
    <property type="match status" value="9"/>
</dbReference>
<dbReference type="SUPFAM" id="SSF57716">
    <property type="entry name" value="Glucocorticoid receptor-like (DNA-binding domain)"/>
    <property type="match status" value="1"/>
</dbReference>
<dbReference type="Gene3D" id="3.30.160.60">
    <property type="entry name" value="Classic Zinc Finger"/>
    <property type="match status" value="7"/>
</dbReference>
<evidence type="ECO:0000259" key="12">
    <source>
        <dbReference type="PROSITE" id="PS50157"/>
    </source>
</evidence>
<dbReference type="Pfam" id="PF07776">
    <property type="entry name" value="zf-AD"/>
    <property type="match status" value="1"/>
</dbReference>
<keyword evidence="6" id="KW-0805">Transcription regulation</keyword>
<keyword evidence="3" id="KW-0677">Repeat</keyword>
<evidence type="ECO:0000256" key="5">
    <source>
        <dbReference type="ARBA" id="ARBA00022833"/>
    </source>
</evidence>
<evidence type="ECO:0000256" key="11">
    <source>
        <dbReference type="PROSITE-ProRule" id="PRU01263"/>
    </source>
</evidence>
<dbReference type="PROSITE" id="PS51915">
    <property type="entry name" value="ZAD"/>
    <property type="match status" value="1"/>
</dbReference>
<keyword evidence="5 11" id="KW-0862">Zinc</keyword>
<keyword evidence="8" id="KW-0804">Transcription</keyword>
<keyword evidence="4 10" id="KW-0863">Zinc-finger</keyword>
<feature type="domain" description="C2H2-type" evidence="12">
    <location>
        <begin position="478"/>
        <end position="505"/>
    </location>
</feature>
<dbReference type="Pfam" id="PF00096">
    <property type="entry name" value="zf-C2H2"/>
    <property type="match status" value="6"/>
</dbReference>
<dbReference type="SUPFAM" id="SSF57667">
    <property type="entry name" value="beta-beta-alpha zinc fingers"/>
    <property type="match status" value="4"/>
</dbReference>
<reference evidence="14 15" key="1">
    <citation type="journal article" date="2023" name="Insect Mol. Biol.">
        <title>Genome sequencing provides insights into the evolution of gene families encoding plant cell wall-degrading enzymes in longhorned beetles.</title>
        <authorList>
            <person name="Shin N.R."/>
            <person name="Okamura Y."/>
            <person name="Kirsch R."/>
            <person name="Pauchet Y."/>
        </authorList>
    </citation>
    <scope>NUCLEOTIDE SEQUENCE [LARGE SCALE GENOMIC DNA]</scope>
    <source>
        <strain evidence="14">EAD_L_NR</strain>
    </source>
</reference>
<feature type="domain" description="C2H2-type" evidence="12">
    <location>
        <begin position="506"/>
        <end position="533"/>
    </location>
</feature>
<dbReference type="PANTHER" id="PTHR46105:SF5">
    <property type="entry name" value="ZINC FINGER AND BTB DOMAIN-CONTAINING PROTEIN 44 ISOFORM X1"/>
    <property type="match status" value="1"/>
</dbReference>
<evidence type="ECO:0000256" key="10">
    <source>
        <dbReference type="PROSITE-ProRule" id="PRU00042"/>
    </source>
</evidence>
<dbReference type="GO" id="GO:0005634">
    <property type="term" value="C:nucleus"/>
    <property type="evidence" value="ECO:0007669"/>
    <property type="project" value="UniProtKB-SubCell"/>
</dbReference>
<dbReference type="InterPro" id="IPR036236">
    <property type="entry name" value="Znf_C2H2_sf"/>
</dbReference>
<dbReference type="FunFam" id="3.30.160.60:FF:001289">
    <property type="entry name" value="Zinc finger protein 574"/>
    <property type="match status" value="1"/>
</dbReference>
<feature type="domain" description="C2H2-type" evidence="12">
    <location>
        <begin position="393"/>
        <end position="420"/>
    </location>
</feature>
<keyword evidence="7" id="KW-0238">DNA-binding</keyword>
<keyword evidence="9" id="KW-0539">Nucleus</keyword>
<dbReference type="InterPro" id="IPR013087">
    <property type="entry name" value="Znf_C2H2_type"/>
</dbReference>
<dbReference type="GO" id="GO:0000981">
    <property type="term" value="F:DNA-binding transcription factor activity, RNA polymerase II-specific"/>
    <property type="evidence" value="ECO:0007669"/>
    <property type="project" value="TreeGrafter"/>
</dbReference>
<feature type="domain" description="C2H2-type" evidence="12">
    <location>
        <begin position="338"/>
        <end position="366"/>
    </location>
</feature>
<feature type="domain" description="C2H2-type" evidence="12">
    <location>
        <begin position="421"/>
        <end position="449"/>
    </location>
</feature>
<name>A0AAV8WEZ1_9CUCU</name>
<evidence type="ECO:0000256" key="2">
    <source>
        <dbReference type="ARBA" id="ARBA00022723"/>
    </source>
</evidence>
<sequence length="585" mass="67955">MSENKELDKGPIIMELQESDLTEMISINVICRLCANQNDKLIGIYSEDGLTNDLANKLNMYLPIKVNENDDLPLQCCWQCASTVLAWHDLVVTSVEADRRLRSYQFVTEKQLCDAKLNFQSEESCHSENQQDEAEPDHASNAFCQADADITIQNTTEKVDKSLKQSLEPDYSVSNNENLSDFVNIEQQYLQLNNDIYDIKIEDKALQAKQNLELPQLYQNVDDSLNDTVSKEVSVEETQRVRKRESEEVEGYLYYEDSGDEESNFLEKETTVQKIETTQGNSDLQIIPKIPLRENKTTCSLCCKVLDNMVLLNKHMKNVHNIKSQKYRRRKNEIDATFTCPTCKKCYTRKFDMEKHVKNKHPDQKRDMLPSSRAKNMGILTRCRIISSEGSFYKCDICGHSFKKSHNFVRHRNIHTSEKSFFCHICGKKFVVSGSLTRHINQHHYGIKNFGCTICGRKFSAKATRDEHMNIHNNLRPFVCDVCGKSFKQNSSLHIHKVFHTDNFPFPCQVCDKKFRRKRDLTVHLWKHTGGKPHPCKQCTKSFKHEQDLRRHSKIHTGYFCDICGLTFQQERFLKNHSKIHETPE</sequence>
<feature type="binding site" evidence="11">
    <location>
        <position position="80"/>
    </location>
    <ligand>
        <name>Zn(2+)</name>
        <dbReference type="ChEBI" id="CHEBI:29105"/>
    </ligand>
</feature>
<evidence type="ECO:0000256" key="6">
    <source>
        <dbReference type="ARBA" id="ARBA00023015"/>
    </source>
</evidence>
<comment type="subcellular location">
    <subcellularLocation>
        <location evidence="1">Nucleus</location>
    </subcellularLocation>
</comment>
<feature type="domain" description="C2H2-type" evidence="12">
    <location>
        <begin position="559"/>
        <end position="585"/>
    </location>
</feature>
<feature type="binding site" evidence="11">
    <location>
        <position position="77"/>
    </location>
    <ligand>
        <name>Zn(2+)</name>
        <dbReference type="ChEBI" id="CHEBI:29105"/>
    </ligand>
</feature>
<evidence type="ECO:0000256" key="9">
    <source>
        <dbReference type="ARBA" id="ARBA00023242"/>
    </source>
</evidence>
<evidence type="ECO:0000256" key="8">
    <source>
        <dbReference type="ARBA" id="ARBA00023163"/>
    </source>
</evidence>
<feature type="binding site" evidence="11">
    <location>
        <position position="31"/>
    </location>
    <ligand>
        <name>Zn(2+)</name>
        <dbReference type="ChEBI" id="CHEBI:29105"/>
    </ligand>
</feature>
<feature type="domain" description="C2H2-type" evidence="12">
    <location>
        <begin position="534"/>
        <end position="558"/>
    </location>
</feature>
<accession>A0AAV8WEZ1</accession>
<feature type="domain" description="C2H2-type" evidence="12">
    <location>
        <begin position="450"/>
        <end position="477"/>
    </location>
</feature>
<proteinExistence type="predicted"/>
<dbReference type="FunFam" id="3.30.160.60:FF:000275">
    <property type="entry name" value="zinc finger protein 90 homolog"/>
    <property type="match status" value="1"/>
</dbReference>
<evidence type="ECO:0000313" key="15">
    <source>
        <dbReference type="Proteomes" id="UP001159042"/>
    </source>
</evidence>
<dbReference type="GO" id="GO:0000978">
    <property type="term" value="F:RNA polymerase II cis-regulatory region sequence-specific DNA binding"/>
    <property type="evidence" value="ECO:0007669"/>
    <property type="project" value="TreeGrafter"/>
</dbReference>
<keyword evidence="15" id="KW-1185">Reference proteome</keyword>
<organism evidence="14 15">
    <name type="scientific">Exocentrus adspersus</name>
    <dbReference type="NCBI Taxonomy" id="1586481"/>
    <lineage>
        <taxon>Eukaryota</taxon>
        <taxon>Metazoa</taxon>
        <taxon>Ecdysozoa</taxon>
        <taxon>Arthropoda</taxon>
        <taxon>Hexapoda</taxon>
        <taxon>Insecta</taxon>
        <taxon>Pterygota</taxon>
        <taxon>Neoptera</taxon>
        <taxon>Endopterygota</taxon>
        <taxon>Coleoptera</taxon>
        <taxon>Polyphaga</taxon>
        <taxon>Cucujiformia</taxon>
        <taxon>Chrysomeloidea</taxon>
        <taxon>Cerambycidae</taxon>
        <taxon>Lamiinae</taxon>
        <taxon>Acanthocinini</taxon>
        <taxon>Exocentrus</taxon>
    </lineage>
</organism>
<dbReference type="FunFam" id="3.30.160.60:FF:000345">
    <property type="entry name" value="Zinc finger protein Gfi-1"/>
    <property type="match status" value="1"/>
</dbReference>
<evidence type="ECO:0000256" key="7">
    <source>
        <dbReference type="ARBA" id="ARBA00023125"/>
    </source>
</evidence>
<dbReference type="AlphaFoldDB" id="A0AAV8WEZ1"/>
<gene>
    <name evidence="14" type="ORF">NQ315_009145</name>
</gene>
<evidence type="ECO:0000256" key="1">
    <source>
        <dbReference type="ARBA" id="ARBA00004123"/>
    </source>
</evidence>
<dbReference type="PROSITE" id="PS50157">
    <property type="entry name" value="ZINC_FINGER_C2H2_2"/>
    <property type="match status" value="8"/>
</dbReference>
<protein>
    <submittedName>
        <fullName evidence="14">Uncharacterized protein</fullName>
    </submittedName>
</protein>
<dbReference type="GO" id="GO:0008270">
    <property type="term" value="F:zinc ion binding"/>
    <property type="evidence" value="ECO:0007669"/>
    <property type="project" value="UniProtKB-UniRule"/>
</dbReference>
<feature type="domain" description="ZAD" evidence="13">
    <location>
        <begin position="29"/>
        <end position="104"/>
    </location>
</feature>
<dbReference type="PANTHER" id="PTHR46105">
    <property type="entry name" value="AGAP004733-PA"/>
    <property type="match status" value="1"/>
</dbReference>
<dbReference type="EMBL" id="JANEYG010000001">
    <property type="protein sequence ID" value="KAJ8925315.1"/>
    <property type="molecule type" value="Genomic_DNA"/>
</dbReference>
<dbReference type="Proteomes" id="UP001159042">
    <property type="component" value="Unassembled WGS sequence"/>
</dbReference>
<dbReference type="Gene3D" id="3.40.1800.20">
    <property type="match status" value="1"/>
</dbReference>